<dbReference type="EMBL" id="CP069044">
    <property type="protein sequence ID" value="QRD07510.1"/>
    <property type="molecule type" value="Genomic_DNA"/>
</dbReference>
<accession>A0A7U2ICZ2</accession>
<proteinExistence type="predicted"/>
<dbReference type="Proteomes" id="UP000663193">
    <property type="component" value="Chromosome 22"/>
</dbReference>
<dbReference type="AlphaFoldDB" id="A0A7U2ICZ2"/>
<gene>
    <name evidence="1" type="ORF">JI435_447580</name>
</gene>
<name>A0A7U2ICZ2_PHANO</name>
<keyword evidence="2" id="KW-1185">Reference proteome</keyword>
<dbReference type="InterPro" id="IPR036928">
    <property type="entry name" value="AS_sf"/>
</dbReference>
<evidence type="ECO:0000313" key="1">
    <source>
        <dbReference type="EMBL" id="QRD07510.1"/>
    </source>
</evidence>
<dbReference type="SUPFAM" id="SSF75304">
    <property type="entry name" value="Amidase signature (AS) enzymes"/>
    <property type="match status" value="1"/>
</dbReference>
<dbReference type="VEuPathDB" id="FungiDB:JI435_447580"/>
<sequence>MFSYRERRLYRFLDTHHQFTCSKGLSVVEASVENLQTALSNGRINSVQLIAKHIIRVARFDRRGPCSNALVVLNSNVFDHAQSSDDFRDIKGSVGSALEGLPGTLKLRWLD</sequence>
<dbReference type="OrthoDB" id="566138at2759"/>
<dbReference type="Gene3D" id="3.90.1300.10">
    <property type="entry name" value="Amidase signature (AS) domain"/>
    <property type="match status" value="1"/>
</dbReference>
<protein>
    <submittedName>
        <fullName evidence="1">Uncharacterized protein</fullName>
    </submittedName>
</protein>
<evidence type="ECO:0000313" key="2">
    <source>
        <dbReference type="Proteomes" id="UP000663193"/>
    </source>
</evidence>
<reference evidence="2" key="1">
    <citation type="journal article" date="2021" name="BMC Genomics">
        <title>Chromosome-level genome assembly and manually-curated proteome of model necrotroph Parastagonospora nodorum Sn15 reveals a genome-wide trove of candidate effector homologs, and redundancy of virulence-related functions within an accessory chromosome.</title>
        <authorList>
            <person name="Bertazzoni S."/>
            <person name="Jones D.A.B."/>
            <person name="Phan H.T."/>
            <person name="Tan K.-C."/>
            <person name="Hane J.K."/>
        </authorList>
    </citation>
    <scope>NUCLEOTIDE SEQUENCE [LARGE SCALE GENOMIC DNA]</scope>
    <source>
        <strain evidence="2">SN15 / ATCC MYA-4574 / FGSC 10173)</strain>
    </source>
</reference>
<organism evidence="1 2">
    <name type="scientific">Phaeosphaeria nodorum (strain SN15 / ATCC MYA-4574 / FGSC 10173)</name>
    <name type="common">Glume blotch fungus</name>
    <name type="synonym">Parastagonospora nodorum</name>
    <dbReference type="NCBI Taxonomy" id="321614"/>
    <lineage>
        <taxon>Eukaryota</taxon>
        <taxon>Fungi</taxon>
        <taxon>Dikarya</taxon>
        <taxon>Ascomycota</taxon>
        <taxon>Pezizomycotina</taxon>
        <taxon>Dothideomycetes</taxon>
        <taxon>Pleosporomycetidae</taxon>
        <taxon>Pleosporales</taxon>
        <taxon>Pleosporineae</taxon>
        <taxon>Phaeosphaeriaceae</taxon>
        <taxon>Parastagonospora</taxon>
    </lineage>
</organism>